<organism evidence="6 7">
    <name type="scientific">Coptis chinensis</name>
    <dbReference type="NCBI Taxonomy" id="261450"/>
    <lineage>
        <taxon>Eukaryota</taxon>
        <taxon>Viridiplantae</taxon>
        <taxon>Streptophyta</taxon>
        <taxon>Embryophyta</taxon>
        <taxon>Tracheophyta</taxon>
        <taxon>Spermatophyta</taxon>
        <taxon>Magnoliopsida</taxon>
        <taxon>Ranunculales</taxon>
        <taxon>Ranunculaceae</taxon>
        <taxon>Coptidoideae</taxon>
        <taxon>Coptis</taxon>
    </lineage>
</organism>
<dbReference type="InterPro" id="IPR003682">
    <property type="entry name" value="rRNA_ssu_MeTfrase_G"/>
</dbReference>
<evidence type="ECO:0000256" key="5">
    <source>
        <dbReference type="ARBA" id="ARBA00022691"/>
    </source>
</evidence>
<dbReference type="CDD" id="cd02440">
    <property type="entry name" value="AdoMet_MTases"/>
    <property type="match status" value="1"/>
</dbReference>
<dbReference type="Proteomes" id="UP000631114">
    <property type="component" value="Unassembled WGS sequence"/>
</dbReference>
<dbReference type="HAMAP" id="MF_00074">
    <property type="entry name" value="16SrRNA_methyltr_G"/>
    <property type="match status" value="1"/>
</dbReference>
<dbReference type="Pfam" id="PF02527">
    <property type="entry name" value="GidB"/>
    <property type="match status" value="1"/>
</dbReference>
<dbReference type="PANTHER" id="PTHR31760:SF0">
    <property type="entry name" value="S-ADENOSYL-L-METHIONINE-DEPENDENT METHYLTRANSFERASES SUPERFAMILY PROTEIN"/>
    <property type="match status" value="1"/>
</dbReference>
<dbReference type="FunFam" id="3.40.50.150:FF:000041">
    <property type="entry name" value="Ribosomal RNA small subunit methyltransferase G"/>
    <property type="match status" value="1"/>
</dbReference>
<dbReference type="NCBIfam" id="TIGR00138">
    <property type="entry name" value="rsmG_gidB"/>
    <property type="match status" value="1"/>
</dbReference>
<evidence type="ECO:0000256" key="4">
    <source>
        <dbReference type="ARBA" id="ARBA00022679"/>
    </source>
</evidence>
<dbReference type="InterPro" id="IPR029063">
    <property type="entry name" value="SAM-dependent_MTases_sf"/>
</dbReference>
<evidence type="ECO:0000256" key="3">
    <source>
        <dbReference type="ARBA" id="ARBA00022603"/>
    </source>
</evidence>
<comment type="caution">
    <text evidence="6">The sequence shown here is derived from an EMBL/GenBank/DDBJ whole genome shotgun (WGS) entry which is preliminary data.</text>
</comment>
<evidence type="ECO:0000256" key="2">
    <source>
        <dbReference type="ARBA" id="ARBA00022552"/>
    </source>
</evidence>
<evidence type="ECO:0008006" key="8">
    <source>
        <dbReference type="Google" id="ProtNLM"/>
    </source>
</evidence>
<gene>
    <name evidence="6" type="ORF">IFM89_000840</name>
</gene>
<keyword evidence="7" id="KW-1185">Reference proteome</keyword>
<evidence type="ECO:0000256" key="1">
    <source>
        <dbReference type="ARBA" id="ARBA00022490"/>
    </source>
</evidence>
<dbReference type="Gene3D" id="3.40.50.150">
    <property type="entry name" value="Vaccinia Virus protein VP39"/>
    <property type="match status" value="1"/>
</dbReference>
<dbReference type="GO" id="GO:0005829">
    <property type="term" value="C:cytosol"/>
    <property type="evidence" value="ECO:0007669"/>
    <property type="project" value="TreeGrafter"/>
</dbReference>
<dbReference type="EMBL" id="JADFTS010000001">
    <property type="protein sequence ID" value="KAF9623351.1"/>
    <property type="molecule type" value="Genomic_DNA"/>
</dbReference>
<keyword evidence="3" id="KW-0489">Methyltransferase</keyword>
<sequence length="284" mass="31330">MKMAAWCSNKIPNIYHSLSLPTFIKHLTPAPHFSTSRPNLTTSCSNQVSPLLQTLNSRQKEQISLYINVLQEWNKKMNLTAVTETNEVMKRHVEDSLAIIPPIQNSYTSHCQSSYENINLVDVGSGAGLPGLIFAIACPGWKVTLLESMNKRCLFLEHAVSVTGLFNVEVLRGRAENVGQNLDFREVFDVAVARAVAEMRVLAEYCLPLVRVGGLFIAAKGHDPQEEVRNAGRAITLLGASVLQLSSVESHSPYGQRTAVVCLKDRPTPRKYPRDPGTPAKVPL</sequence>
<dbReference type="SUPFAM" id="SSF53335">
    <property type="entry name" value="S-adenosyl-L-methionine-dependent methyltransferases"/>
    <property type="match status" value="1"/>
</dbReference>
<accession>A0A835MGY3</accession>
<name>A0A835MGY3_9MAGN</name>
<keyword evidence="1" id="KW-0963">Cytoplasm</keyword>
<keyword evidence="4" id="KW-0808">Transferase</keyword>
<evidence type="ECO:0000313" key="7">
    <source>
        <dbReference type="Proteomes" id="UP000631114"/>
    </source>
</evidence>
<dbReference type="OrthoDB" id="784548at2759"/>
<dbReference type="PANTHER" id="PTHR31760">
    <property type="entry name" value="S-ADENOSYL-L-METHIONINE-DEPENDENT METHYLTRANSFERASES SUPERFAMILY PROTEIN"/>
    <property type="match status" value="1"/>
</dbReference>
<protein>
    <recommendedName>
        <fullName evidence="8">Ribosomal RNA small subunit methyltransferase G</fullName>
    </recommendedName>
</protein>
<reference evidence="6 7" key="1">
    <citation type="submission" date="2020-10" db="EMBL/GenBank/DDBJ databases">
        <title>The Coptis chinensis genome and diversification of protoberbering-type alkaloids.</title>
        <authorList>
            <person name="Wang B."/>
            <person name="Shu S."/>
            <person name="Song C."/>
            <person name="Liu Y."/>
        </authorList>
    </citation>
    <scope>NUCLEOTIDE SEQUENCE [LARGE SCALE GENOMIC DNA]</scope>
    <source>
        <strain evidence="6">HL-2020</strain>
        <tissue evidence="6">Leaf</tissue>
    </source>
</reference>
<proteinExistence type="inferred from homology"/>
<dbReference type="AlphaFoldDB" id="A0A835MGY3"/>
<keyword evidence="2" id="KW-0698">rRNA processing</keyword>
<dbReference type="GO" id="GO:0070043">
    <property type="term" value="F:rRNA (guanine-N7-)-methyltransferase activity"/>
    <property type="evidence" value="ECO:0007669"/>
    <property type="project" value="TreeGrafter"/>
</dbReference>
<keyword evidence="5" id="KW-0949">S-adenosyl-L-methionine</keyword>
<evidence type="ECO:0000313" key="6">
    <source>
        <dbReference type="EMBL" id="KAF9623351.1"/>
    </source>
</evidence>